<accession>C3J929</accession>
<gene>
    <name evidence="1" type="ORF">POREN0001_1468</name>
</gene>
<sequence length="79" mass="9108">MRLGEENSLHLYLSTEFSREIAFVLAVKCSDFAALRFSLFRVGIKDFMGCFLQNLRQKSEYFPADSFLEISLLFAPFSP</sequence>
<name>C3J929_POREA</name>
<organism evidence="1 2">
    <name type="scientific">Porphyromonas endodontalis (strain ATCC 35406 / DSM 24491 / JCM 8526 / CCUG 16442 / BCRC 14492 / NCTC 13058 / HG 370)</name>
    <name type="common">Bacteroides endodontalis</name>
    <dbReference type="NCBI Taxonomy" id="553175"/>
    <lineage>
        <taxon>Bacteria</taxon>
        <taxon>Pseudomonadati</taxon>
        <taxon>Bacteroidota</taxon>
        <taxon>Bacteroidia</taxon>
        <taxon>Bacteroidales</taxon>
        <taxon>Porphyromonadaceae</taxon>
        <taxon>Porphyromonas</taxon>
    </lineage>
</organism>
<dbReference type="Proteomes" id="UP000004295">
    <property type="component" value="Unassembled WGS sequence"/>
</dbReference>
<evidence type="ECO:0000313" key="1">
    <source>
        <dbReference type="EMBL" id="EEN83327.1"/>
    </source>
</evidence>
<comment type="caution">
    <text evidence="1">The sequence shown here is derived from an EMBL/GenBank/DDBJ whole genome shotgun (WGS) entry which is preliminary data.</text>
</comment>
<dbReference type="AlphaFoldDB" id="C3J929"/>
<evidence type="ECO:0000313" key="2">
    <source>
        <dbReference type="Proteomes" id="UP000004295"/>
    </source>
</evidence>
<dbReference type="STRING" id="553175.POREN0001_1468"/>
<reference evidence="1 2" key="1">
    <citation type="submission" date="2009-04" db="EMBL/GenBank/DDBJ databases">
        <authorList>
            <person name="Sebastian Y."/>
            <person name="Madupu R."/>
            <person name="Durkin A.S."/>
            <person name="Torralba M."/>
            <person name="Methe B."/>
            <person name="Sutton G.G."/>
            <person name="Strausberg R.L."/>
            <person name="Nelson K.E."/>
        </authorList>
    </citation>
    <scope>NUCLEOTIDE SEQUENCE [LARGE SCALE GENOMIC DNA]</scope>
    <source>
        <strain evidence="2">ATCC 35406 / BCRC 14492 / JCM 8526 / NCTC 13058 / HG 370</strain>
    </source>
</reference>
<protein>
    <submittedName>
        <fullName evidence="1">Uncharacterized protein</fullName>
    </submittedName>
</protein>
<proteinExistence type="predicted"/>
<keyword evidence="2" id="KW-1185">Reference proteome</keyword>
<dbReference type="EMBL" id="ACNN01000011">
    <property type="protein sequence ID" value="EEN83327.1"/>
    <property type="molecule type" value="Genomic_DNA"/>
</dbReference>